<sequence length="246" mass="28216">MAKSNNGGSIKDRPKPWLTAPRPGPTVMIDIDGVIANMDKFAHFISAPNYRDRDWKSFHSNFGNASLIRPGGKVVRDLAEKGFTIAYTTTRLDQYLPVSDRWIRNNSLPPGHIESRSLWVDGSVRPVLDVKRRQWWRWQKKYEADNPIVAWIDDEPEAVEALREQGCPAWLFSDILGHYNDGALIPAIAAGPEPVSVLNARRDAAKPKWDEFDAAFQAKHANWQKRHVDRMKRRAAETRERRQDPR</sequence>
<comment type="caution">
    <text evidence="2">The sequence shown here is derived from an EMBL/GenBank/DDBJ whole genome shotgun (WGS) entry which is preliminary data.</text>
</comment>
<proteinExistence type="predicted"/>
<feature type="region of interest" description="Disordered" evidence="1">
    <location>
        <begin position="1"/>
        <end position="22"/>
    </location>
</feature>
<feature type="compositionally biased region" description="Basic residues" evidence="1">
    <location>
        <begin position="224"/>
        <end position="233"/>
    </location>
</feature>
<keyword evidence="3" id="KW-1185">Reference proteome</keyword>
<accession>A0ABT6MI21</accession>
<dbReference type="Gene3D" id="3.40.50.1000">
    <property type="entry name" value="HAD superfamily/HAD-like"/>
    <property type="match status" value="1"/>
</dbReference>
<name>A0ABT6MI21_9NOCA</name>
<organism evidence="2 3">
    <name type="scientific">Prescottella agglutinans</name>
    <dbReference type="NCBI Taxonomy" id="1644129"/>
    <lineage>
        <taxon>Bacteria</taxon>
        <taxon>Bacillati</taxon>
        <taxon>Actinomycetota</taxon>
        <taxon>Actinomycetes</taxon>
        <taxon>Mycobacteriales</taxon>
        <taxon>Nocardiaceae</taxon>
        <taxon>Prescottella</taxon>
    </lineage>
</organism>
<reference evidence="2 3" key="1">
    <citation type="submission" date="2023-04" db="EMBL/GenBank/DDBJ databases">
        <title>Forest soil microbial communities from Buena Vista Peninsula, Colon Province, Panama.</title>
        <authorList>
            <person name="Bouskill N."/>
        </authorList>
    </citation>
    <scope>NUCLEOTIDE SEQUENCE [LARGE SCALE GENOMIC DNA]</scope>
    <source>
        <strain evidence="2 3">CFH S0262</strain>
    </source>
</reference>
<dbReference type="EMBL" id="JARXVC010000017">
    <property type="protein sequence ID" value="MDH6283977.1"/>
    <property type="molecule type" value="Genomic_DNA"/>
</dbReference>
<dbReference type="InterPro" id="IPR036412">
    <property type="entry name" value="HAD-like_sf"/>
</dbReference>
<feature type="compositionally biased region" description="Basic and acidic residues" evidence="1">
    <location>
        <begin position="234"/>
        <end position="246"/>
    </location>
</feature>
<evidence type="ECO:0000256" key="1">
    <source>
        <dbReference type="SAM" id="MobiDB-lite"/>
    </source>
</evidence>
<feature type="region of interest" description="Disordered" evidence="1">
    <location>
        <begin position="224"/>
        <end position="246"/>
    </location>
</feature>
<evidence type="ECO:0000313" key="3">
    <source>
        <dbReference type="Proteomes" id="UP001160334"/>
    </source>
</evidence>
<dbReference type="InterPro" id="IPR023214">
    <property type="entry name" value="HAD_sf"/>
</dbReference>
<dbReference type="Proteomes" id="UP001160334">
    <property type="component" value="Unassembled WGS sequence"/>
</dbReference>
<dbReference type="SUPFAM" id="SSF56784">
    <property type="entry name" value="HAD-like"/>
    <property type="match status" value="1"/>
</dbReference>
<protein>
    <submittedName>
        <fullName evidence="2">Uncharacterized protein</fullName>
    </submittedName>
</protein>
<evidence type="ECO:0000313" key="2">
    <source>
        <dbReference type="EMBL" id="MDH6283977.1"/>
    </source>
</evidence>
<gene>
    <name evidence="2" type="ORF">M2280_005228</name>
</gene>
<dbReference type="RefSeq" id="WP_280763229.1">
    <property type="nucleotide sequence ID" value="NZ_JARXVC010000017.1"/>
</dbReference>